<dbReference type="EMBL" id="BMYV01000004">
    <property type="protein sequence ID" value="GGX75980.1"/>
    <property type="molecule type" value="Genomic_DNA"/>
</dbReference>
<sequence length="834" mass="91764">MEQTEDVVVATATNIPDTKRVTSEITSVLDTGAFETTGAGDIASALTRVTGLSLSQGKFVVVRGLNERYSSATLNGSPLPSPEPLRRVAPLDLFPTSVLSGVVVSKTYSPEFSGEFGGGAINMTTKGLPAEAFFEISASTSYNSETTFKDGLVYDGSESDWTGFGGSLRDLPQLDADGVPRENFESFSTLVVDQNDSLPLNGSLRLSGGNRWDLENGMSIGVLATAGYENSWETREGEDNTANIGANNSLVILDQGRRRSTENQISLNGLLGIGIEFNENHNVQFIGLATRQSSAEARVLTGVDREDRIFRQDFTEWFEREVYMGQLLGEHYFSGLNDAEVNWRLAYAEAGRDAPYERRVNYEDFEDGNGFRFQFNRPGTNNDIRFSELDDTTFDAGLDFVFPVSLGTMETEFKIGGSYLDKSRDSQQTDFRYFGSLPEELRFSRIDTIFSDAVVDAGILEIRRGGTTGFPDVSEAALDVLGAYAAIEVEVNPKLRLSGGLRFEASTQETAIAQATIADSRFQFEDLAENFILPAATLTYTFADNLQLRLAASKTINRPQFRELTPSIFVNTDTDDRFVGNPFLKNSESNNFDARVEYYFGRKQFVTLGGFYKDFTDPIEEFIFNGLGESNATSFLNAPSAELFGVEAEFEKVIPFDKLGLKSDKFASKEFIIRANYTYTDSSVSANGDVSITPPSVNPAQGVSPLVLSAEGLYGDGRKLQGQSDHLANLQLGIEDYDANWEATFLMNYSSDRIRAVEDRSNGLPSIIESLPLTVDFVFNKAFAVRGGDYRVGFKVQNIFNDGYEASQSLGDTKIVVDSYDPGTTVSVNLKREF</sequence>
<evidence type="ECO:0000259" key="10">
    <source>
        <dbReference type="Pfam" id="PF00593"/>
    </source>
</evidence>
<dbReference type="SUPFAM" id="SSF56935">
    <property type="entry name" value="Porins"/>
    <property type="match status" value="1"/>
</dbReference>
<dbReference type="Pfam" id="PF07715">
    <property type="entry name" value="Plug"/>
    <property type="match status" value="1"/>
</dbReference>
<dbReference type="InterPro" id="IPR012910">
    <property type="entry name" value="Plug_dom"/>
</dbReference>
<gene>
    <name evidence="12" type="primary">fecA</name>
    <name evidence="12" type="ORF">GCM10011309_27550</name>
</gene>
<dbReference type="InterPro" id="IPR000531">
    <property type="entry name" value="Beta-barrel_TonB"/>
</dbReference>
<evidence type="ECO:0000256" key="3">
    <source>
        <dbReference type="ARBA" id="ARBA00022452"/>
    </source>
</evidence>
<keyword evidence="7 8" id="KW-0998">Cell outer membrane</keyword>
<keyword evidence="6 8" id="KW-0472">Membrane</keyword>
<keyword evidence="12" id="KW-0675">Receptor</keyword>
<proteinExistence type="inferred from homology"/>
<comment type="caution">
    <text evidence="12">The sequence shown here is derived from an EMBL/GenBank/DDBJ whole genome shotgun (WGS) entry which is preliminary data.</text>
</comment>
<feature type="domain" description="TonB-dependent receptor-like beta-barrel" evidence="10">
    <location>
        <begin position="354"/>
        <end position="753"/>
    </location>
</feature>
<dbReference type="PANTHER" id="PTHR40980:SF5">
    <property type="entry name" value="TONB-DEPENDENT RECEPTOR"/>
    <property type="match status" value="1"/>
</dbReference>
<keyword evidence="13" id="KW-1185">Reference proteome</keyword>
<evidence type="ECO:0000313" key="12">
    <source>
        <dbReference type="EMBL" id="GGX75980.1"/>
    </source>
</evidence>
<evidence type="ECO:0000256" key="5">
    <source>
        <dbReference type="ARBA" id="ARBA00023077"/>
    </source>
</evidence>
<keyword evidence="5 9" id="KW-0798">TonB box</keyword>
<evidence type="ECO:0000259" key="11">
    <source>
        <dbReference type="Pfam" id="PF07715"/>
    </source>
</evidence>
<dbReference type="PANTHER" id="PTHR40980">
    <property type="entry name" value="PLUG DOMAIN-CONTAINING PROTEIN"/>
    <property type="match status" value="1"/>
</dbReference>
<evidence type="ECO:0000256" key="1">
    <source>
        <dbReference type="ARBA" id="ARBA00004571"/>
    </source>
</evidence>
<dbReference type="Gene3D" id="2.170.130.10">
    <property type="entry name" value="TonB-dependent receptor, plug domain"/>
    <property type="match status" value="1"/>
</dbReference>
<dbReference type="GO" id="GO:0009279">
    <property type="term" value="C:cell outer membrane"/>
    <property type="evidence" value="ECO:0007669"/>
    <property type="project" value="UniProtKB-SubCell"/>
</dbReference>
<keyword evidence="3 8" id="KW-1134">Transmembrane beta strand</keyword>
<evidence type="ECO:0000256" key="4">
    <source>
        <dbReference type="ARBA" id="ARBA00022692"/>
    </source>
</evidence>
<dbReference type="Proteomes" id="UP000600865">
    <property type="component" value="Unassembled WGS sequence"/>
</dbReference>
<accession>A0A918KW55</accession>
<dbReference type="InterPro" id="IPR036942">
    <property type="entry name" value="Beta-barrel_TonB_sf"/>
</dbReference>
<reference evidence="12 13" key="1">
    <citation type="journal article" date="2014" name="Int. J. Syst. Evol. Microbiol.">
        <title>Complete genome sequence of Corynebacterium casei LMG S-19264T (=DSM 44701T), isolated from a smear-ripened cheese.</title>
        <authorList>
            <consortium name="US DOE Joint Genome Institute (JGI-PGF)"/>
            <person name="Walter F."/>
            <person name="Albersmeier A."/>
            <person name="Kalinowski J."/>
            <person name="Ruckert C."/>
        </authorList>
    </citation>
    <scope>NUCLEOTIDE SEQUENCE [LARGE SCALE GENOMIC DNA]</scope>
    <source>
        <strain evidence="12 13">KCTC 23968</strain>
    </source>
</reference>
<dbReference type="Gene3D" id="2.40.170.20">
    <property type="entry name" value="TonB-dependent receptor, beta-barrel domain"/>
    <property type="match status" value="1"/>
</dbReference>
<comment type="subcellular location">
    <subcellularLocation>
        <location evidence="1 8">Cell outer membrane</location>
        <topology evidence="1 8">Multi-pass membrane protein</topology>
    </subcellularLocation>
</comment>
<keyword evidence="4 8" id="KW-0812">Transmembrane</keyword>
<protein>
    <submittedName>
        <fullName evidence="12">TonB-dependent receptor</fullName>
    </submittedName>
</protein>
<dbReference type="InterPro" id="IPR037066">
    <property type="entry name" value="Plug_dom_sf"/>
</dbReference>
<dbReference type="PROSITE" id="PS52016">
    <property type="entry name" value="TONB_DEPENDENT_REC_3"/>
    <property type="match status" value="1"/>
</dbReference>
<keyword evidence="2 8" id="KW-0813">Transport</keyword>
<dbReference type="AlphaFoldDB" id="A0A918KW55"/>
<evidence type="ECO:0000256" key="9">
    <source>
        <dbReference type="RuleBase" id="RU003357"/>
    </source>
</evidence>
<name>A0A918KW55_9PROT</name>
<evidence type="ECO:0000256" key="6">
    <source>
        <dbReference type="ARBA" id="ARBA00023136"/>
    </source>
</evidence>
<evidence type="ECO:0000256" key="7">
    <source>
        <dbReference type="ARBA" id="ARBA00023237"/>
    </source>
</evidence>
<dbReference type="Pfam" id="PF00593">
    <property type="entry name" value="TonB_dep_Rec_b-barrel"/>
    <property type="match status" value="1"/>
</dbReference>
<dbReference type="InterPro" id="IPR039426">
    <property type="entry name" value="TonB-dep_rcpt-like"/>
</dbReference>
<organism evidence="12 13">
    <name type="scientific">Litorimonas cladophorae</name>
    <dbReference type="NCBI Taxonomy" id="1220491"/>
    <lineage>
        <taxon>Bacteria</taxon>
        <taxon>Pseudomonadati</taxon>
        <taxon>Pseudomonadota</taxon>
        <taxon>Alphaproteobacteria</taxon>
        <taxon>Maricaulales</taxon>
        <taxon>Robiginitomaculaceae</taxon>
    </lineage>
</organism>
<evidence type="ECO:0000256" key="2">
    <source>
        <dbReference type="ARBA" id="ARBA00022448"/>
    </source>
</evidence>
<comment type="similarity">
    <text evidence="8 9">Belongs to the TonB-dependent receptor family.</text>
</comment>
<evidence type="ECO:0000256" key="8">
    <source>
        <dbReference type="PROSITE-ProRule" id="PRU01360"/>
    </source>
</evidence>
<evidence type="ECO:0000313" key="13">
    <source>
        <dbReference type="Proteomes" id="UP000600865"/>
    </source>
</evidence>
<feature type="domain" description="TonB-dependent receptor plug" evidence="11">
    <location>
        <begin position="20"/>
        <end position="118"/>
    </location>
</feature>